<protein>
    <submittedName>
        <fullName evidence="2">Uncharacterized protein</fullName>
    </submittedName>
</protein>
<name>A0ABZ1CBB2_9BACT</name>
<dbReference type="Proteomes" id="UP000738431">
    <property type="component" value="Chromosome"/>
</dbReference>
<evidence type="ECO:0000313" key="3">
    <source>
        <dbReference type="Proteomes" id="UP000738431"/>
    </source>
</evidence>
<gene>
    <name evidence="2" type="ORF">K1X11_006140</name>
</gene>
<dbReference type="RefSeq" id="WP_221030857.1">
    <property type="nucleotide sequence ID" value="NZ_CP139781.1"/>
</dbReference>
<keyword evidence="3" id="KW-1185">Reference proteome</keyword>
<sequence length="70" mass="8047">MNDRSGRGLRHDFRRENGSGKNRSDSAKERLARSWLAHGFKSGHGQPVKEPVEFSKVKQNFSSKWSDPNY</sequence>
<accession>A0ABZ1CBB2</accession>
<feature type="compositionally biased region" description="Polar residues" evidence="1">
    <location>
        <begin position="57"/>
        <end position="70"/>
    </location>
</feature>
<evidence type="ECO:0000256" key="1">
    <source>
        <dbReference type="SAM" id="MobiDB-lite"/>
    </source>
</evidence>
<dbReference type="EMBL" id="CP139781">
    <property type="protein sequence ID" value="WRQ88979.1"/>
    <property type="molecule type" value="Genomic_DNA"/>
</dbReference>
<evidence type="ECO:0000313" key="2">
    <source>
        <dbReference type="EMBL" id="WRQ88979.1"/>
    </source>
</evidence>
<feature type="region of interest" description="Disordered" evidence="1">
    <location>
        <begin position="1"/>
        <end position="70"/>
    </location>
</feature>
<proteinExistence type="predicted"/>
<reference evidence="2 3" key="1">
    <citation type="submission" date="2023-12" db="EMBL/GenBank/DDBJ databases">
        <title>Description of an unclassified Opitutus bacterium of Verrucomicrobiota.</title>
        <authorList>
            <person name="Zhang D.-F."/>
        </authorList>
    </citation>
    <scope>NUCLEOTIDE SEQUENCE [LARGE SCALE GENOMIC DNA]</scope>
    <source>
        <strain evidence="2 3">WL0086</strain>
    </source>
</reference>
<feature type="compositionally biased region" description="Basic and acidic residues" evidence="1">
    <location>
        <begin position="1"/>
        <end position="32"/>
    </location>
</feature>
<organism evidence="2 3">
    <name type="scientific">Actomonas aquatica</name>
    <dbReference type="NCBI Taxonomy" id="2866162"/>
    <lineage>
        <taxon>Bacteria</taxon>
        <taxon>Pseudomonadati</taxon>
        <taxon>Verrucomicrobiota</taxon>
        <taxon>Opitutia</taxon>
        <taxon>Opitutales</taxon>
        <taxon>Opitutaceae</taxon>
        <taxon>Actomonas</taxon>
    </lineage>
</organism>